<sequence>MEASLDIEVRTEEHVEEEIRLVPLHFLWFGWERDRPKSWSGLLANPKEGNAVAASVARSTRDISSGEALMPEPPAGLEGVIEDEQHDV</sequence>
<protein>
    <submittedName>
        <fullName evidence="2">Uncharacterized protein</fullName>
    </submittedName>
</protein>
<evidence type="ECO:0000313" key="3">
    <source>
        <dbReference type="Proteomes" id="UP001396334"/>
    </source>
</evidence>
<evidence type="ECO:0000256" key="1">
    <source>
        <dbReference type="SAM" id="MobiDB-lite"/>
    </source>
</evidence>
<dbReference type="EMBL" id="JBBPBN010000030">
    <property type="protein sequence ID" value="KAK9005634.1"/>
    <property type="molecule type" value="Genomic_DNA"/>
</dbReference>
<name>A0ABR2QYS5_9ROSI</name>
<feature type="region of interest" description="Disordered" evidence="1">
    <location>
        <begin position="62"/>
        <end position="88"/>
    </location>
</feature>
<comment type="caution">
    <text evidence="2">The sequence shown here is derived from an EMBL/GenBank/DDBJ whole genome shotgun (WGS) entry which is preliminary data.</text>
</comment>
<proteinExistence type="predicted"/>
<organism evidence="2 3">
    <name type="scientific">Hibiscus sabdariffa</name>
    <name type="common">roselle</name>
    <dbReference type="NCBI Taxonomy" id="183260"/>
    <lineage>
        <taxon>Eukaryota</taxon>
        <taxon>Viridiplantae</taxon>
        <taxon>Streptophyta</taxon>
        <taxon>Embryophyta</taxon>
        <taxon>Tracheophyta</taxon>
        <taxon>Spermatophyta</taxon>
        <taxon>Magnoliopsida</taxon>
        <taxon>eudicotyledons</taxon>
        <taxon>Gunneridae</taxon>
        <taxon>Pentapetalae</taxon>
        <taxon>rosids</taxon>
        <taxon>malvids</taxon>
        <taxon>Malvales</taxon>
        <taxon>Malvaceae</taxon>
        <taxon>Malvoideae</taxon>
        <taxon>Hibiscus</taxon>
    </lineage>
</organism>
<reference evidence="2 3" key="1">
    <citation type="journal article" date="2024" name="G3 (Bethesda)">
        <title>Genome assembly of Hibiscus sabdariffa L. provides insights into metabolisms of medicinal natural products.</title>
        <authorList>
            <person name="Kim T."/>
        </authorList>
    </citation>
    <scope>NUCLEOTIDE SEQUENCE [LARGE SCALE GENOMIC DNA]</scope>
    <source>
        <strain evidence="2">TK-2024</strain>
        <tissue evidence="2">Old leaves</tissue>
    </source>
</reference>
<accession>A0ABR2QYS5</accession>
<gene>
    <name evidence="2" type="ORF">V6N11_043059</name>
</gene>
<evidence type="ECO:0000313" key="2">
    <source>
        <dbReference type="EMBL" id="KAK9005634.1"/>
    </source>
</evidence>
<keyword evidence="3" id="KW-1185">Reference proteome</keyword>
<dbReference type="Proteomes" id="UP001396334">
    <property type="component" value="Unassembled WGS sequence"/>
</dbReference>